<evidence type="ECO:0000259" key="2">
    <source>
        <dbReference type="PROSITE" id="PS50943"/>
    </source>
</evidence>
<dbReference type="InterPro" id="IPR000600">
    <property type="entry name" value="ROK"/>
</dbReference>
<dbReference type="InterPro" id="IPR036388">
    <property type="entry name" value="WH-like_DNA-bd_sf"/>
</dbReference>
<dbReference type="PANTHER" id="PTHR18964:SF149">
    <property type="entry name" value="BIFUNCTIONAL UDP-N-ACETYLGLUCOSAMINE 2-EPIMERASE_N-ACETYLMANNOSAMINE KINASE"/>
    <property type="match status" value="1"/>
</dbReference>
<dbReference type="InterPro" id="IPR043129">
    <property type="entry name" value="ATPase_NBD"/>
</dbReference>
<feature type="domain" description="HTH cro/C1-type" evidence="2">
    <location>
        <begin position="23"/>
        <end position="49"/>
    </location>
</feature>
<protein>
    <submittedName>
        <fullName evidence="3">ROK family transcriptional regulator</fullName>
    </submittedName>
</protein>
<keyword evidence="4" id="KW-1185">Reference proteome</keyword>
<dbReference type="RefSeq" id="WP_301810028.1">
    <property type="nucleotide sequence ID" value="NZ_JAUJZH010000009.1"/>
</dbReference>
<dbReference type="Gene3D" id="1.10.10.10">
    <property type="entry name" value="Winged helix-like DNA-binding domain superfamily/Winged helix DNA-binding domain"/>
    <property type="match status" value="1"/>
</dbReference>
<dbReference type="SUPFAM" id="SSF53067">
    <property type="entry name" value="Actin-like ATPase domain"/>
    <property type="match status" value="1"/>
</dbReference>
<dbReference type="InterPro" id="IPR036390">
    <property type="entry name" value="WH_DNA-bd_sf"/>
</dbReference>
<dbReference type="PROSITE" id="PS50943">
    <property type="entry name" value="HTH_CROC1"/>
    <property type="match status" value="1"/>
</dbReference>
<name>A0ABT8S7P9_9BURK</name>
<organism evidence="3 4">
    <name type="scientific">Variovorax ginsengisoli</name>
    <dbReference type="NCBI Taxonomy" id="363844"/>
    <lineage>
        <taxon>Bacteria</taxon>
        <taxon>Pseudomonadati</taxon>
        <taxon>Pseudomonadota</taxon>
        <taxon>Betaproteobacteria</taxon>
        <taxon>Burkholderiales</taxon>
        <taxon>Comamonadaceae</taxon>
        <taxon>Variovorax</taxon>
    </lineage>
</organism>
<dbReference type="EMBL" id="JAUKVY010000009">
    <property type="protein sequence ID" value="MDO1533436.1"/>
    <property type="molecule type" value="Genomic_DNA"/>
</dbReference>
<sequence length="412" mass="43109">MHTPAPVTGDQALVKNINRIAMLRLLREHAGISRAGLSERSGLTRSTVSLLIKELIDEGWLVESDAFVTGTVGRRPTPLRLVGKNMVLLGVDLGPDVIQVVATSIDGEILESSQAALRSKDPDEACHQLVEMATALCAKMTRGGSRLLGIGVGLHGPVDKRSGMLEYAPNIGWRHVEIGRRFGAELAQAGLADVPVYYHNEADLAAVGETEFCERPVDDPLVYVSCGVGVGAGIILNHALFTGASGSAGEIGHTTLVIDGQPCSCGRLGCAEAYIGLKAIAAAAGCFQDDVIDRRALRARMSARDPATRSAFARAGAVLGVLLQNAWTTFNPQVIVLGGETVTLGGDTLLDAATEVLAQYAQRAGLTPPVVKAARYSDLATAVGGAAYVLHAILNPHQQALQSQYVAAPASA</sequence>
<dbReference type="InterPro" id="IPR001387">
    <property type="entry name" value="Cro/C1-type_HTH"/>
</dbReference>
<accession>A0ABT8S7P9</accession>
<evidence type="ECO:0000313" key="4">
    <source>
        <dbReference type="Proteomes" id="UP001169027"/>
    </source>
</evidence>
<evidence type="ECO:0000313" key="3">
    <source>
        <dbReference type="EMBL" id="MDO1533436.1"/>
    </source>
</evidence>
<dbReference type="Gene3D" id="3.30.420.40">
    <property type="match status" value="2"/>
</dbReference>
<proteinExistence type="inferred from homology"/>
<gene>
    <name evidence="3" type="ORF">Q2T77_14155</name>
</gene>
<dbReference type="Pfam" id="PF13412">
    <property type="entry name" value="HTH_24"/>
    <property type="match status" value="1"/>
</dbReference>
<dbReference type="Proteomes" id="UP001169027">
    <property type="component" value="Unassembled WGS sequence"/>
</dbReference>
<reference evidence="3" key="1">
    <citation type="submission" date="2023-06" db="EMBL/GenBank/DDBJ databases">
        <authorList>
            <person name="Jiang Y."/>
            <person name="Liu Q."/>
        </authorList>
    </citation>
    <scope>NUCLEOTIDE SEQUENCE</scope>
    <source>
        <strain evidence="3">CGMCC 1.12090</strain>
    </source>
</reference>
<dbReference type="Pfam" id="PF00480">
    <property type="entry name" value="ROK"/>
    <property type="match status" value="1"/>
</dbReference>
<comment type="caution">
    <text evidence="3">The sequence shown here is derived from an EMBL/GenBank/DDBJ whole genome shotgun (WGS) entry which is preliminary data.</text>
</comment>
<evidence type="ECO:0000256" key="1">
    <source>
        <dbReference type="ARBA" id="ARBA00006479"/>
    </source>
</evidence>
<dbReference type="PANTHER" id="PTHR18964">
    <property type="entry name" value="ROK (REPRESSOR, ORF, KINASE) FAMILY"/>
    <property type="match status" value="1"/>
</dbReference>
<comment type="similarity">
    <text evidence="1">Belongs to the ROK (NagC/XylR) family.</text>
</comment>
<dbReference type="SUPFAM" id="SSF46785">
    <property type="entry name" value="Winged helix' DNA-binding domain"/>
    <property type="match status" value="1"/>
</dbReference>
<dbReference type="CDD" id="cd24076">
    <property type="entry name" value="ASKHA_ATPase_ROK_BsXylR-like"/>
    <property type="match status" value="1"/>
</dbReference>